<dbReference type="InterPro" id="IPR012318">
    <property type="entry name" value="HTH_CRP"/>
</dbReference>
<evidence type="ECO:0000313" key="3">
    <source>
        <dbReference type="Proteomes" id="UP001350748"/>
    </source>
</evidence>
<dbReference type="Proteomes" id="UP001350748">
    <property type="component" value="Unassembled WGS sequence"/>
</dbReference>
<organism evidence="2 3">
    <name type="scientific">Methylocystis borbori</name>
    <dbReference type="NCBI Taxonomy" id="3118750"/>
    <lineage>
        <taxon>Bacteria</taxon>
        <taxon>Pseudomonadati</taxon>
        <taxon>Pseudomonadota</taxon>
        <taxon>Alphaproteobacteria</taxon>
        <taxon>Hyphomicrobiales</taxon>
        <taxon>Methylocystaceae</taxon>
        <taxon>Methylocystis</taxon>
    </lineage>
</organism>
<gene>
    <name evidence="2" type="ORF">V3H18_07745</name>
</gene>
<dbReference type="Pfam" id="PF13545">
    <property type="entry name" value="HTH_Crp_2"/>
    <property type="match status" value="1"/>
</dbReference>
<sequence length="247" mass="27167">MPRSGKRSAMRPKRPDSNLLQALRNEDFALIERFLMEEVRESEDVLYNPGDNIAKVYFPLGPSLVSYLVPNIEGRDVETVLVGREGAVGGIVSSGFLPAYCRIIVKYGGNFACATVSSIQAAKEQSISFRRLFARYADCLMAQMFQATACNAIHSIEQRSAKWLIAAIDRTGSDTVPLSQEQLASLLGVGRSYTSRVIQNLKADGVLETARGKLTVKNRDLLAAKACDCNESIKSHFEVVLRGVYPD</sequence>
<feature type="domain" description="HTH crp-type" evidence="1">
    <location>
        <begin position="154"/>
        <end position="220"/>
    </location>
</feature>
<evidence type="ECO:0000259" key="1">
    <source>
        <dbReference type="PROSITE" id="PS51063"/>
    </source>
</evidence>
<dbReference type="SUPFAM" id="SSF46785">
    <property type="entry name" value="Winged helix' DNA-binding domain"/>
    <property type="match status" value="1"/>
</dbReference>
<dbReference type="InterPro" id="IPR014710">
    <property type="entry name" value="RmlC-like_jellyroll"/>
</dbReference>
<dbReference type="EMBL" id="JAZHYN010000017">
    <property type="protein sequence ID" value="MEF3366424.1"/>
    <property type="molecule type" value="Genomic_DNA"/>
</dbReference>
<evidence type="ECO:0000313" key="2">
    <source>
        <dbReference type="EMBL" id="MEF3366424.1"/>
    </source>
</evidence>
<name>A0ABU7XGA7_9HYPH</name>
<keyword evidence="3" id="KW-1185">Reference proteome</keyword>
<protein>
    <submittedName>
        <fullName evidence="2">Crp/Fnr family transcriptional regulator</fullName>
    </submittedName>
</protein>
<comment type="caution">
    <text evidence="2">The sequence shown here is derived from an EMBL/GenBank/DDBJ whole genome shotgun (WGS) entry which is preliminary data.</text>
</comment>
<dbReference type="InterPro" id="IPR036390">
    <property type="entry name" value="WH_DNA-bd_sf"/>
</dbReference>
<proteinExistence type="predicted"/>
<accession>A0ABU7XGA7</accession>
<reference evidence="2 3" key="1">
    <citation type="submission" date="2024-02" db="EMBL/GenBank/DDBJ databases">
        <authorList>
            <person name="Grouzdev D."/>
        </authorList>
    </citation>
    <scope>NUCLEOTIDE SEQUENCE [LARGE SCALE GENOMIC DNA]</scope>
    <source>
        <strain evidence="2 3">9N</strain>
    </source>
</reference>
<dbReference type="Gene3D" id="2.60.120.10">
    <property type="entry name" value="Jelly Rolls"/>
    <property type="match status" value="1"/>
</dbReference>
<dbReference type="RefSeq" id="WP_332081436.1">
    <property type="nucleotide sequence ID" value="NZ_JAZHYN010000017.1"/>
</dbReference>
<dbReference type="PROSITE" id="PS51063">
    <property type="entry name" value="HTH_CRP_2"/>
    <property type="match status" value="1"/>
</dbReference>